<keyword evidence="1" id="KW-1133">Transmembrane helix</keyword>
<evidence type="ECO:0000313" key="4">
    <source>
        <dbReference type="Proteomes" id="UP001596540"/>
    </source>
</evidence>
<dbReference type="Proteomes" id="UP001596540">
    <property type="component" value="Unassembled WGS sequence"/>
</dbReference>
<feature type="transmembrane region" description="Helical" evidence="1">
    <location>
        <begin position="16"/>
        <end position="35"/>
    </location>
</feature>
<keyword evidence="4" id="KW-1185">Reference proteome</keyword>
<dbReference type="RefSeq" id="WP_379871462.1">
    <property type="nucleotide sequence ID" value="NZ_JBHTBH010000006.1"/>
</dbReference>
<feature type="domain" description="DUF3592" evidence="2">
    <location>
        <begin position="45"/>
        <end position="110"/>
    </location>
</feature>
<keyword evidence="1" id="KW-0812">Transmembrane</keyword>
<accession>A0ABW2KI11</accession>
<comment type="caution">
    <text evidence="3">The sequence shown here is derived from an EMBL/GenBank/DDBJ whole genome shotgun (WGS) entry which is preliminary data.</text>
</comment>
<proteinExistence type="predicted"/>
<evidence type="ECO:0000313" key="3">
    <source>
        <dbReference type="EMBL" id="MFC7328804.1"/>
    </source>
</evidence>
<keyword evidence="1" id="KW-0472">Membrane</keyword>
<reference evidence="4" key="1">
    <citation type="journal article" date="2019" name="Int. J. Syst. Evol. Microbiol.">
        <title>The Global Catalogue of Microorganisms (GCM) 10K type strain sequencing project: providing services to taxonomists for standard genome sequencing and annotation.</title>
        <authorList>
            <consortium name="The Broad Institute Genomics Platform"/>
            <consortium name="The Broad Institute Genome Sequencing Center for Infectious Disease"/>
            <person name="Wu L."/>
            <person name="Ma J."/>
        </authorList>
    </citation>
    <scope>NUCLEOTIDE SEQUENCE [LARGE SCALE GENOMIC DNA]</scope>
    <source>
        <strain evidence="4">CGMCC 4.7382</strain>
    </source>
</reference>
<evidence type="ECO:0000256" key="1">
    <source>
        <dbReference type="SAM" id="Phobius"/>
    </source>
</evidence>
<feature type="transmembrane region" description="Helical" evidence="1">
    <location>
        <begin position="122"/>
        <end position="145"/>
    </location>
</feature>
<name>A0ABW2KI11_9ACTN</name>
<dbReference type="InterPro" id="IPR021994">
    <property type="entry name" value="DUF3592"/>
</dbReference>
<gene>
    <name evidence="3" type="ORF">ACFQRF_13720</name>
</gene>
<protein>
    <submittedName>
        <fullName evidence="3">DUF3592 domain-containing protein</fullName>
    </submittedName>
</protein>
<dbReference type="Pfam" id="PF12158">
    <property type="entry name" value="DUF3592"/>
    <property type="match status" value="1"/>
</dbReference>
<organism evidence="3 4">
    <name type="scientific">Marinactinospora rubrisoli</name>
    <dbReference type="NCBI Taxonomy" id="2715399"/>
    <lineage>
        <taxon>Bacteria</taxon>
        <taxon>Bacillati</taxon>
        <taxon>Actinomycetota</taxon>
        <taxon>Actinomycetes</taxon>
        <taxon>Streptosporangiales</taxon>
        <taxon>Nocardiopsidaceae</taxon>
        <taxon>Marinactinospora</taxon>
    </lineage>
</organism>
<evidence type="ECO:0000259" key="2">
    <source>
        <dbReference type="Pfam" id="PF12158"/>
    </source>
</evidence>
<dbReference type="EMBL" id="JBHTBH010000006">
    <property type="protein sequence ID" value="MFC7328804.1"/>
    <property type="molecule type" value="Genomic_DNA"/>
</dbReference>
<sequence>MSWSRVLQWVLNPTRTFVLGGSVILHGVIFLALGLQNYTDHTERVQATVVDREIRTSGRGGSPTTTVWVSYRAEGAEFPRVELDGVETADLYVDDEVTVAYAPEEPEHVVTLASTERGVYAVWVYLGIGLLVAGAAITAGGVGYVRRRRRGNPHVRRNLSWLPPE</sequence>